<comment type="caution">
    <text evidence="1">The sequence shown here is derived from an EMBL/GenBank/DDBJ whole genome shotgun (WGS) entry which is preliminary data.</text>
</comment>
<sequence>MFCVHCPCLTNRFIPFFFCVGKRLSNKFHKTSQYHLFPVFYFSVKRFYVSNFLYTSRKTTCFMLDRGCHLFFDVNVEKP</sequence>
<proteinExistence type="predicted"/>
<gene>
    <name evidence="1" type="ORF">APZ42_005576</name>
</gene>
<dbReference type="AlphaFoldDB" id="A0A162D4W3"/>
<accession>A0A162D4W3</accession>
<dbReference type="Proteomes" id="UP000076858">
    <property type="component" value="Unassembled WGS sequence"/>
</dbReference>
<keyword evidence="2" id="KW-1185">Reference proteome</keyword>
<evidence type="ECO:0000313" key="2">
    <source>
        <dbReference type="Proteomes" id="UP000076858"/>
    </source>
</evidence>
<name>A0A162D4W3_9CRUS</name>
<protein>
    <submittedName>
        <fullName evidence="1">Uncharacterized protein</fullName>
    </submittedName>
</protein>
<dbReference type="EMBL" id="LRGB01015692">
    <property type="protein sequence ID" value="KZR98824.1"/>
    <property type="molecule type" value="Genomic_DNA"/>
</dbReference>
<evidence type="ECO:0000313" key="1">
    <source>
        <dbReference type="EMBL" id="KZR98824.1"/>
    </source>
</evidence>
<reference evidence="1 2" key="1">
    <citation type="submission" date="2016-03" db="EMBL/GenBank/DDBJ databases">
        <title>EvidentialGene: Evidence-directed Construction of Genes on Genomes.</title>
        <authorList>
            <person name="Gilbert D.G."/>
            <person name="Choi J.-H."/>
            <person name="Mockaitis K."/>
            <person name="Colbourne J."/>
            <person name="Pfrender M."/>
        </authorList>
    </citation>
    <scope>NUCLEOTIDE SEQUENCE [LARGE SCALE GENOMIC DNA]</scope>
    <source>
        <strain evidence="1 2">Xinb3</strain>
        <tissue evidence="1">Complete organism</tissue>
    </source>
</reference>
<organism evidence="1 2">
    <name type="scientific">Daphnia magna</name>
    <dbReference type="NCBI Taxonomy" id="35525"/>
    <lineage>
        <taxon>Eukaryota</taxon>
        <taxon>Metazoa</taxon>
        <taxon>Ecdysozoa</taxon>
        <taxon>Arthropoda</taxon>
        <taxon>Crustacea</taxon>
        <taxon>Branchiopoda</taxon>
        <taxon>Diplostraca</taxon>
        <taxon>Cladocera</taxon>
        <taxon>Anomopoda</taxon>
        <taxon>Daphniidae</taxon>
        <taxon>Daphnia</taxon>
    </lineage>
</organism>